<accession>A0A1X0PBF4</accession>
<proteinExistence type="predicted"/>
<dbReference type="Proteomes" id="UP000192257">
    <property type="component" value="Unassembled WGS sequence"/>
</dbReference>
<evidence type="ECO:0000313" key="2">
    <source>
        <dbReference type="Proteomes" id="UP000192257"/>
    </source>
</evidence>
<organism evidence="1 2">
    <name type="scientific">Trypanosoma theileri</name>
    <dbReference type="NCBI Taxonomy" id="67003"/>
    <lineage>
        <taxon>Eukaryota</taxon>
        <taxon>Discoba</taxon>
        <taxon>Euglenozoa</taxon>
        <taxon>Kinetoplastea</taxon>
        <taxon>Metakinetoplastina</taxon>
        <taxon>Trypanosomatida</taxon>
        <taxon>Trypanosomatidae</taxon>
        <taxon>Trypanosoma</taxon>
    </lineage>
</organism>
<sequence>MRRSIHLWQGKGLLHRWKVCLHGKEELTKEEVLQLMQETAKEAQSSENKREKSLLGKRTHSMLIWKALEKYNISWSNCLKLIEAQLHALPLAQRKFIEDGLKDVESWHSLPHTMVELWHFEEDLSSVYSRLLEARTIVQFASLLHAAVGERPQLGGILPVTPEVLLRCYELGKDQPEVALQCCQILALANAEVVSRLKKETLAFAYAMLHAERGQWSVALSVLNATREVRPSAKRLFWVHAFRLNQWKVALTTVNSMQPKEVADAITYAPHWLCALRTFERWNSPESAQALLTRADYIQNVGWEKALSLCAANRVYAYSVLRPIIASIPNKHPQRMQLYADAIAPSSESMYAGTLTRRAYKYVQNGEWEQAIGLLCGCRYYDVVLPLVPYASRGAALPHELLSYEEAVHRIKISHHSMRAVTFEEQLAIALHGDWTQLQNVKENARLRSLLLACRANHISCTKKTEENEGIQCFMFQNEKFSKLVCLAADKKAQRYYIQVIPRALRQHHFGTLRISENESTNDEDYLKFLSSDYIISKGEECNTLCAMVVQYLRKGGELMAHTFFREIARCLAMGKISLKAADRYELSLAVLKSAKYFHRMDSATTARMALSIPTQHLTTNTDALEISINGLILNGQWERAISLFQRVNQPYPEFFTNLVYVTPSSVSRKVLKLLWKDNLESRWVLLVQDLFHGDTRLAQDELKSFNSQIKGFRIQKQVQQRRRVLGACCALIKTSQSMHSLVRSANISSFSSLDVDEHGLQRLLQVLSWEQALTALSDLVENGEIVEEHWAILVCGKPSVSLEAVKKVVSYCPYSPLLHAVLIHKEAIENNDLLTSVKALLRFQTLVFTEYKAYMGYLRPFVLFLKDVLQHFPDEFWKNDSLWSIVRRIFNQTVENDKFSFIAREGRKGIPMPLRKEGGLAALFIIGFVYQALSRVLQFPISASITSRLLRSAALNTSDSQSALYFFKSLRKPTDYERSLLVFALRNNEDAMTILLNTGRFVRPRPDQVLLWSDQQLGEERWRVAIELLSESPPQQDLLVKLCAGWTWAENLRTLELLRRTHGNSSLAAPYVKLVKDLQKKNKH</sequence>
<name>A0A1X0PBF4_9TRYP</name>
<dbReference type="AlphaFoldDB" id="A0A1X0PBF4"/>
<protein>
    <submittedName>
        <fullName evidence="1">Uncharacterized protein</fullName>
    </submittedName>
</protein>
<comment type="caution">
    <text evidence="1">The sequence shown here is derived from an EMBL/GenBank/DDBJ whole genome shotgun (WGS) entry which is preliminary data.</text>
</comment>
<evidence type="ECO:0000313" key="1">
    <source>
        <dbReference type="EMBL" id="ORC93780.1"/>
    </source>
</evidence>
<gene>
    <name evidence="1" type="ORF">TM35_000016570</name>
</gene>
<dbReference type="VEuPathDB" id="TriTrypDB:TM35_000016570"/>
<dbReference type="EMBL" id="NBCO01000001">
    <property type="protein sequence ID" value="ORC93780.1"/>
    <property type="molecule type" value="Genomic_DNA"/>
</dbReference>
<reference evidence="1 2" key="1">
    <citation type="submission" date="2017-03" db="EMBL/GenBank/DDBJ databases">
        <title>An alternative strategy for trypanosome survival in the mammalian bloodstream revealed through genome and transcriptome analysis of the ubiquitous bovine parasite Trypanosoma (Megatrypanum) theileri.</title>
        <authorList>
            <person name="Kelly S."/>
            <person name="Ivens A."/>
            <person name="Mott A."/>
            <person name="O'Neill E."/>
            <person name="Emms D."/>
            <person name="Macleod O."/>
            <person name="Voorheis P."/>
            <person name="Matthews J."/>
            <person name="Matthews K."/>
            <person name="Carrington M."/>
        </authorList>
    </citation>
    <scope>NUCLEOTIDE SEQUENCE [LARGE SCALE GENOMIC DNA]</scope>
    <source>
        <strain evidence="1">Edinburgh</strain>
    </source>
</reference>
<dbReference type="RefSeq" id="XP_028887846.1">
    <property type="nucleotide sequence ID" value="XM_029021338.1"/>
</dbReference>
<keyword evidence="2" id="KW-1185">Reference proteome</keyword>
<dbReference type="GeneID" id="39981118"/>
<dbReference type="OrthoDB" id="272744at2759"/>